<dbReference type="InterPro" id="IPR043504">
    <property type="entry name" value="Peptidase_S1_PA_chymotrypsin"/>
</dbReference>
<dbReference type="SUPFAM" id="SSF46565">
    <property type="entry name" value="Chaperone J-domain"/>
    <property type="match status" value="1"/>
</dbReference>
<reference evidence="2 3" key="1">
    <citation type="journal article" date="2014" name="Syst. Appl. Microbiol.">
        <title>Complete genomes of freshwater sulfur oxidizers Sulfuricella denitrificans skB26 and Sulfuritalea hydrogenivorans sk43H: genetic insights into the sulfur oxidation pathway of betaproteobacteria.</title>
        <authorList>
            <person name="Watanabe T."/>
            <person name="Kojima H."/>
            <person name="Fukui M."/>
        </authorList>
    </citation>
    <scope>NUCLEOTIDE SEQUENCE [LARGE SCALE GENOMIC DNA]</scope>
    <source>
        <strain evidence="2">DSM22779</strain>
    </source>
</reference>
<feature type="domain" description="J" evidence="1">
    <location>
        <begin position="6"/>
        <end position="69"/>
    </location>
</feature>
<dbReference type="EMBL" id="AP012547">
    <property type="protein sequence ID" value="BAO28116.1"/>
    <property type="molecule type" value="Genomic_DNA"/>
</dbReference>
<dbReference type="RefSeq" id="WP_041096529.1">
    <property type="nucleotide sequence ID" value="NZ_AP012547.1"/>
</dbReference>
<dbReference type="Pfam" id="PF13365">
    <property type="entry name" value="Trypsin_2"/>
    <property type="match status" value="1"/>
</dbReference>
<dbReference type="Gene3D" id="1.10.287.110">
    <property type="entry name" value="DnaJ domain"/>
    <property type="match status" value="1"/>
</dbReference>
<accession>W0SAS8</accession>
<name>W0SAS8_9PROT</name>
<gene>
    <name evidence="2" type="ORF">SUTH_00300</name>
</gene>
<keyword evidence="3" id="KW-1185">Reference proteome</keyword>
<proteinExistence type="predicted"/>
<protein>
    <recommendedName>
        <fullName evidence="1">J domain-containing protein</fullName>
    </recommendedName>
</protein>
<dbReference type="AlphaFoldDB" id="W0SAS8"/>
<dbReference type="InterPro" id="IPR009003">
    <property type="entry name" value="Peptidase_S1_PA"/>
</dbReference>
<dbReference type="Gene3D" id="2.40.10.10">
    <property type="entry name" value="Trypsin-like serine proteases"/>
    <property type="match status" value="2"/>
</dbReference>
<dbReference type="Proteomes" id="UP000031637">
    <property type="component" value="Chromosome"/>
</dbReference>
<sequence length="376" mass="40482">MAEKQSLYELLGLTDKASPQDIRDAFEARRRELEAEPDGEERRNRLSFLQHARDALSDPRQRALYDRRSRDQRTAVAVAPRPARSLWPVFAMILLAGAAWPAWRYLAADQPQPVVKAPPARAVPPTPVIELRFEEDIAALLPPAPVNVPAGNAVKPETARQSSGALQPGERKIVFSGPDAAVLAKLSESTYLIVGAVGLGTGVAIEPDKLLTNCHVIAPNVLKGPIEAINPLTQEKTRIVAAAFLVREDACVVHAPGLNGKPVAFGDTRQLARGTRIFNIGFAKGRLTASSGSFLGIINRVGQNYLVSSNYCDHGVSGGPLVDEEGRLVGLTSGGPADRSVCLSLTAETARTVLGQTLIVIDAFPPNYMSNLTRRW</sequence>
<dbReference type="OrthoDB" id="8559597at2"/>
<dbReference type="KEGG" id="shd:SUTH_00300"/>
<organism evidence="2 3">
    <name type="scientific">Sulfuritalea hydrogenivorans sk43H</name>
    <dbReference type="NCBI Taxonomy" id="1223802"/>
    <lineage>
        <taxon>Bacteria</taxon>
        <taxon>Pseudomonadati</taxon>
        <taxon>Pseudomonadota</taxon>
        <taxon>Betaproteobacteria</taxon>
        <taxon>Nitrosomonadales</taxon>
        <taxon>Sterolibacteriaceae</taxon>
        <taxon>Sulfuritalea</taxon>
    </lineage>
</organism>
<evidence type="ECO:0000259" key="1">
    <source>
        <dbReference type="PROSITE" id="PS50076"/>
    </source>
</evidence>
<dbReference type="InterPro" id="IPR001623">
    <property type="entry name" value="DnaJ_domain"/>
</dbReference>
<dbReference type="SUPFAM" id="SSF50494">
    <property type="entry name" value="Trypsin-like serine proteases"/>
    <property type="match status" value="1"/>
</dbReference>
<dbReference type="Pfam" id="PF00226">
    <property type="entry name" value="DnaJ"/>
    <property type="match status" value="1"/>
</dbReference>
<dbReference type="PROSITE" id="PS50076">
    <property type="entry name" value="DNAJ_2"/>
    <property type="match status" value="1"/>
</dbReference>
<evidence type="ECO:0000313" key="2">
    <source>
        <dbReference type="EMBL" id="BAO28116.1"/>
    </source>
</evidence>
<dbReference type="STRING" id="1223802.SUTH_00300"/>
<evidence type="ECO:0000313" key="3">
    <source>
        <dbReference type="Proteomes" id="UP000031637"/>
    </source>
</evidence>
<dbReference type="HOGENOM" id="CLU_735529_0_0_4"/>
<dbReference type="InterPro" id="IPR036869">
    <property type="entry name" value="J_dom_sf"/>
</dbReference>